<dbReference type="Pfam" id="PF00314">
    <property type="entry name" value="Thaumatin"/>
    <property type="match status" value="3"/>
</dbReference>
<evidence type="ECO:0000313" key="3">
    <source>
        <dbReference type="EMBL" id="KAH7528121.1"/>
    </source>
</evidence>
<dbReference type="PROSITE" id="PS51367">
    <property type="entry name" value="THAUMATIN_2"/>
    <property type="match status" value="3"/>
</dbReference>
<dbReference type="PANTHER" id="PTHR31048">
    <property type="entry name" value="OS03G0233200 PROTEIN"/>
    <property type="match status" value="1"/>
</dbReference>
<evidence type="ECO:0000256" key="2">
    <source>
        <dbReference type="SAM" id="MobiDB-lite"/>
    </source>
</evidence>
<dbReference type="AlphaFoldDB" id="A0A978VCN2"/>
<dbReference type="Proteomes" id="UP000813462">
    <property type="component" value="Unassembled WGS sequence"/>
</dbReference>
<proteinExistence type="inferred from homology"/>
<organism evidence="3 4">
    <name type="scientific">Ziziphus jujuba var. spinosa</name>
    <dbReference type="NCBI Taxonomy" id="714518"/>
    <lineage>
        <taxon>Eukaryota</taxon>
        <taxon>Viridiplantae</taxon>
        <taxon>Streptophyta</taxon>
        <taxon>Embryophyta</taxon>
        <taxon>Tracheophyta</taxon>
        <taxon>Spermatophyta</taxon>
        <taxon>Magnoliopsida</taxon>
        <taxon>eudicotyledons</taxon>
        <taxon>Gunneridae</taxon>
        <taxon>Pentapetalae</taxon>
        <taxon>rosids</taxon>
        <taxon>fabids</taxon>
        <taxon>Rosales</taxon>
        <taxon>Rhamnaceae</taxon>
        <taxon>Paliureae</taxon>
        <taxon>Ziziphus</taxon>
    </lineage>
</organism>
<dbReference type="EMBL" id="JAEACU010000005">
    <property type="protein sequence ID" value="KAH7528121.1"/>
    <property type="molecule type" value="Genomic_DNA"/>
</dbReference>
<dbReference type="SMART" id="SM00205">
    <property type="entry name" value="THN"/>
    <property type="match status" value="2"/>
</dbReference>
<evidence type="ECO:0000313" key="4">
    <source>
        <dbReference type="Proteomes" id="UP000813462"/>
    </source>
</evidence>
<dbReference type="InterPro" id="IPR001938">
    <property type="entry name" value="Thaumatin"/>
</dbReference>
<accession>A0A978VCN2</accession>
<dbReference type="Gene3D" id="2.60.110.10">
    <property type="entry name" value="Thaumatin"/>
    <property type="match status" value="3"/>
</dbReference>
<comment type="caution">
    <text evidence="3">The sequence shown here is derived from an EMBL/GenBank/DDBJ whole genome shotgun (WGS) entry which is preliminary data.</text>
</comment>
<comment type="similarity">
    <text evidence="1">Belongs to the thaumatin family.</text>
</comment>
<dbReference type="SUPFAM" id="SSF49870">
    <property type="entry name" value="Osmotin, thaumatin-like protein"/>
    <property type="match status" value="3"/>
</dbReference>
<dbReference type="InterPro" id="IPR037176">
    <property type="entry name" value="Osmotin/thaumatin-like_sf"/>
</dbReference>
<name>A0A978VCN2_ZIZJJ</name>
<sequence length="722" mass="77710">MKNHCDDPVWPVATSNAGTPSLVPTSLVLQPGQSDTISLPPSWSGSIWGRTGCSIDDSGAFHCLTEGCGSHTVGCGGESDLLQPASTSIAAFRLNATDGMDYYEVSFRNGYNLPIIVAPVGRRSGGDDKHHCTTAGCAVNLISSCPPELRNSDESLGWKSACQAFAEPSFCCSTCNCSHNRYTQFFKQACPKANSFANDNTSTFSCTFQQDFIIIFVLPLQPLGFIGGEQMNSMMVGGFNSGSSNLSLMNVVDLGRSRRCDGVECLASSNIERRYTIAGSDKPRPPTRSIRHHLSPAFLVRFHMGQNRMQHRRLGAFHCLTEGCGSHTVGCGGESDLLQPASTSIAAFRLNATDGMDYYEVSFRNGYNLPIIVAPVGRRSGGDDKHHCTTAGCAVNLISSCPPELRNSDESLGCKSACQAFAEPSFCCSTCNCSHNRYTQFFKQACPKANSFANDNTSTFSCTFQQDFIIIFVLPLQPLGFIGGEQMNSMMVGGFNSGSSNLSLMNVVDLGRSRRCDGVEWGSDPCTKDSDERKLRSLNEDSGSHTEGGGCEISYNLQQPISTTIATFMLNGTDGLDHYEVSFRNSYNLPMLVVPVHDGNGSGSGGHCRTAGCRRAAGFSQESLGCKSACQAFGDPNFCCTSNCSNGTGLADSNPCNPNFYTEFFKKACPEANSFVDDRSSLFSCPFGKDYSILFCPSPSTTSNKEQLKLTIPAAILGLWRS</sequence>
<protein>
    <recommendedName>
        <fullName evidence="5">Thaumatin-like protein 1</fullName>
    </recommendedName>
</protein>
<reference evidence="3" key="1">
    <citation type="journal article" date="2021" name="Front. Plant Sci.">
        <title>Chromosome-Scale Genome Assembly for Chinese Sour Jujube and Insights Into Its Genome Evolution and Domestication Signature.</title>
        <authorList>
            <person name="Shen L.-Y."/>
            <person name="Luo H."/>
            <person name="Wang X.-L."/>
            <person name="Wang X.-M."/>
            <person name="Qiu X.-J."/>
            <person name="Liu H."/>
            <person name="Zhou S.-S."/>
            <person name="Jia K.-H."/>
            <person name="Nie S."/>
            <person name="Bao Y.-T."/>
            <person name="Zhang R.-G."/>
            <person name="Yun Q.-Z."/>
            <person name="Chai Y.-H."/>
            <person name="Lu J.-Y."/>
            <person name="Li Y."/>
            <person name="Zhao S.-W."/>
            <person name="Mao J.-F."/>
            <person name="Jia S.-G."/>
            <person name="Mao Y.-M."/>
        </authorList>
    </citation>
    <scope>NUCLEOTIDE SEQUENCE</scope>
    <source>
        <strain evidence="3">AT0</strain>
        <tissue evidence="3">Leaf</tissue>
    </source>
</reference>
<evidence type="ECO:0000256" key="1">
    <source>
        <dbReference type="ARBA" id="ARBA00010607"/>
    </source>
</evidence>
<evidence type="ECO:0008006" key="5">
    <source>
        <dbReference type="Google" id="ProtNLM"/>
    </source>
</evidence>
<gene>
    <name evidence="3" type="ORF">FEM48_Zijuj05G0038200</name>
</gene>
<feature type="region of interest" description="Disordered" evidence="2">
    <location>
        <begin position="527"/>
        <end position="550"/>
    </location>
</feature>
<feature type="compositionally biased region" description="Basic and acidic residues" evidence="2">
    <location>
        <begin position="527"/>
        <end position="544"/>
    </location>
</feature>